<dbReference type="RefSeq" id="WP_069446389.1">
    <property type="nucleotide sequence ID" value="NZ_MDCJ01000002.1"/>
</dbReference>
<sequence length="75" mass="8402">MKVDTAHEICGALKARGYSVASWATEHGFNARTVHYCINNFAPKTGVKPKRKLAKDIMNKLSKSLNAKKLRIEDE</sequence>
<dbReference type="Proteomes" id="UP000095131">
    <property type="component" value="Unassembled WGS sequence"/>
</dbReference>
<protein>
    <submittedName>
        <fullName evidence="1">Uncharacterized protein</fullName>
    </submittedName>
</protein>
<proteinExistence type="predicted"/>
<dbReference type="AlphaFoldDB" id="A0A1E3WMG1"/>
<evidence type="ECO:0000313" key="2">
    <source>
        <dbReference type="Proteomes" id="UP000095131"/>
    </source>
</evidence>
<accession>A0A1E3WMG1</accession>
<dbReference type="EMBL" id="MDCJ01000002">
    <property type="protein sequence ID" value="ODS10960.1"/>
    <property type="molecule type" value="Genomic_DNA"/>
</dbReference>
<reference evidence="1 2" key="1">
    <citation type="submission" date="2016-08" db="EMBL/GenBank/DDBJ databases">
        <title>Genome sequencing of Vibrio scophthalmi strain FP3289, an isolated from Paralichthys olivaceus.</title>
        <authorList>
            <person name="Han H.-J."/>
        </authorList>
    </citation>
    <scope>NUCLEOTIDE SEQUENCE [LARGE SCALE GENOMIC DNA]</scope>
    <source>
        <strain evidence="1 2">FP3289</strain>
    </source>
</reference>
<name>A0A1E3WMG1_9VIBR</name>
<evidence type="ECO:0000313" key="1">
    <source>
        <dbReference type="EMBL" id="ODS10960.1"/>
    </source>
</evidence>
<organism evidence="1 2">
    <name type="scientific">Vibrio scophthalmi</name>
    <dbReference type="NCBI Taxonomy" id="45658"/>
    <lineage>
        <taxon>Bacteria</taxon>
        <taxon>Pseudomonadati</taxon>
        <taxon>Pseudomonadota</taxon>
        <taxon>Gammaproteobacteria</taxon>
        <taxon>Vibrionales</taxon>
        <taxon>Vibrionaceae</taxon>
        <taxon>Vibrio</taxon>
    </lineage>
</organism>
<comment type="caution">
    <text evidence="1">The sequence shown here is derived from an EMBL/GenBank/DDBJ whole genome shotgun (WGS) entry which is preliminary data.</text>
</comment>
<dbReference type="OrthoDB" id="5918809at2"/>
<gene>
    <name evidence="1" type="ORF">VSF3289_01221</name>
</gene>